<feature type="coiled-coil region" evidence="1">
    <location>
        <begin position="115"/>
        <end position="149"/>
    </location>
</feature>
<reference evidence="2 3" key="1">
    <citation type="submission" date="2021-05" db="EMBL/GenBank/DDBJ databases">
        <title>A Polyphasic approach of four new species of the genus Ohtaekwangia: Ohtaekwangia histidinii sp. nov., Ohtaekwangia cretensis sp. nov., Ohtaekwangia indiensis sp. nov., Ohtaekwangia reichenbachii sp. nov. from diverse environment.</title>
        <authorList>
            <person name="Octaviana S."/>
        </authorList>
    </citation>
    <scope>NUCLEOTIDE SEQUENCE [LARGE SCALE GENOMIC DNA]</scope>
    <source>
        <strain evidence="2 3">PWU37</strain>
    </source>
</reference>
<organism evidence="2 3">
    <name type="scientific">Dawidia soli</name>
    <dbReference type="NCBI Taxonomy" id="2782352"/>
    <lineage>
        <taxon>Bacteria</taxon>
        <taxon>Pseudomonadati</taxon>
        <taxon>Bacteroidota</taxon>
        <taxon>Cytophagia</taxon>
        <taxon>Cytophagales</taxon>
        <taxon>Chryseotaleaceae</taxon>
        <taxon>Dawidia</taxon>
    </lineage>
</organism>
<evidence type="ECO:0000256" key="1">
    <source>
        <dbReference type="SAM" id="Coils"/>
    </source>
</evidence>
<accession>A0AAP2DBW2</accession>
<evidence type="ECO:0000313" key="2">
    <source>
        <dbReference type="EMBL" id="MBT1688884.1"/>
    </source>
</evidence>
<comment type="caution">
    <text evidence="2">The sequence shown here is derived from an EMBL/GenBank/DDBJ whole genome shotgun (WGS) entry which is preliminary data.</text>
</comment>
<sequence length="267" mass="30431">MGFVKKESYDPIKVEKRQEYLRLYAEKGRPIEYEIVVDGFKAVRRTSDPEEFMDFNRFVDGDTKAIEILFFTGSSNNNDRYIFTLTDNTKEGLSGIDIDAKIAEQVDRQKRDWQHATLEREFNELKSEYAELEKELEKLEIEHKALKEQQSPLKGLLGEIGSTFVESFIRRNPSIIKSMPGGEALAGLINVPAQNPESATEGSVSFHAKGDSHELTEDEQAAVSFVEQLKAQFLKEEFDRVILILQALAEDKRKIDVVINTVAINRP</sequence>
<dbReference type="AlphaFoldDB" id="A0AAP2DBW2"/>
<keyword evidence="1" id="KW-0175">Coiled coil</keyword>
<dbReference type="EMBL" id="JAHESC010000032">
    <property type="protein sequence ID" value="MBT1688884.1"/>
    <property type="molecule type" value="Genomic_DNA"/>
</dbReference>
<gene>
    <name evidence="2" type="ORF">KK078_20110</name>
</gene>
<dbReference type="Proteomes" id="UP001319180">
    <property type="component" value="Unassembled WGS sequence"/>
</dbReference>
<name>A0AAP2DBW2_9BACT</name>
<proteinExistence type="predicted"/>
<evidence type="ECO:0000313" key="3">
    <source>
        <dbReference type="Proteomes" id="UP001319180"/>
    </source>
</evidence>
<keyword evidence="3" id="KW-1185">Reference proteome</keyword>
<protein>
    <submittedName>
        <fullName evidence="2">Uncharacterized protein</fullName>
    </submittedName>
</protein>
<dbReference type="RefSeq" id="WP_254092111.1">
    <property type="nucleotide sequence ID" value="NZ_JAHESC010000032.1"/>
</dbReference>